<dbReference type="Pfam" id="PF00483">
    <property type="entry name" value="NTP_transferase"/>
    <property type="match status" value="1"/>
</dbReference>
<evidence type="ECO:0000259" key="3">
    <source>
        <dbReference type="Pfam" id="PF00483"/>
    </source>
</evidence>
<evidence type="ECO:0000256" key="1">
    <source>
        <dbReference type="ARBA" id="ARBA00022679"/>
    </source>
</evidence>
<dbReference type="PANTHER" id="PTHR43584:SF8">
    <property type="entry name" value="N-ACETYLMURAMATE ALPHA-1-PHOSPHATE URIDYLYLTRANSFERASE"/>
    <property type="match status" value="1"/>
</dbReference>
<dbReference type="Gene3D" id="3.90.550.10">
    <property type="entry name" value="Spore Coat Polysaccharide Biosynthesis Protein SpsA, Chain A"/>
    <property type="match status" value="1"/>
</dbReference>
<dbReference type="AlphaFoldDB" id="A0A545UE27"/>
<reference evidence="4 5" key="1">
    <citation type="submission" date="2019-07" db="EMBL/GenBank/DDBJ databases">
        <title>Draft genome for Aliikangiella sp. M105.</title>
        <authorList>
            <person name="Wang G."/>
        </authorList>
    </citation>
    <scope>NUCLEOTIDE SEQUENCE [LARGE SCALE GENOMIC DNA]</scope>
    <source>
        <strain evidence="4 5">M105</strain>
    </source>
</reference>
<evidence type="ECO:0000313" key="5">
    <source>
        <dbReference type="Proteomes" id="UP000315439"/>
    </source>
</evidence>
<dbReference type="GO" id="GO:0016779">
    <property type="term" value="F:nucleotidyltransferase activity"/>
    <property type="evidence" value="ECO:0007669"/>
    <property type="project" value="UniProtKB-KW"/>
</dbReference>
<feature type="domain" description="Nucleotidyl transferase" evidence="3">
    <location>
        <begin position="2"/>
        <end position="230"/>
    </location>
</feature>
<dbReference type="InterPro" id="IPR029044">
    <property type="entry name" value="Nucleotide-diphossugar_trans"/>
</dbReference>
<comment type="caution">
    <text evidence="4">The sequence shown here is derived from an EMBL/GenBank/DDBJ whole genome shotgun (WGS) entry which is preliminary data.</text>
</comment>
<dbReference type="InterPro" id="IPR054790">
    <property type="entry name" value="MurU"/>
</dbReference>
<dbReference type="CDD" id="cd06422">
    <property type="entry name" value="NTP_transferase_like_1"/>
    <property type="match status" value="1"/>
</dbReference>
<dbReference type="EMBL" id="VIKS01000006">
    <property type="protein sequence ID" value="TQV87722.1"/>
    <property type="molecule type" value="Genomic_DNA"/>
</dbReference>
<keyword evidence="1 4" id="KW-0808">Transferase</keyword>
<dbReference type="SUPFAM" id="SSF53448">
    <property type="entry name" value="Nucleotide-diphospho-sugar transferases"/>
    <property type="match status" value="1"/>
</dbReference>
<proteinExistence type="predicted"/>
<dbReference type="InterPro" id="IPR005835">
    <property type="entry name" value="NTP_transferase_dom"/>
</dbReference>
<keyword evidence="2" id="KW-0548">Nucleotidyltransferase</keyword>
<name>A0A545UE27_9GAMM</name>
<accession>A0A545UE27</accession>
<organism evidence="4 5">
    <name type="scientific">Aliikangiella coralliicola</name>
    <dbReference type="NCBI Taxonomy" id="2592383"/>
    <lineage>
        <taxon>Bacteria</taxon>
        <taxon>Pseudomonadati</taxon>
        <taxon>Pseudomonadota</taxon>
        <taxon>Gammaproteobacteria</taxon>
        <taxon>Oceanospirillales</taxon>
        <taxon>Pleioneaceae</taxon>
        <taxon>Aliikangiella</taxon>
    </lineage>
</organism>
<gene>
    <name evidence="4" type="ORF">FLL46_10070</name>
</gene>
<protein>
    <submittedName>
        <fullName evidence="4">Nucleotidyltransferase family protein</fullName>
    </submittedName>
</protein>
<dbReference type="PANTHER" id="PTHR43584">
    <property type="entry name" value="NUCLEOTIDYL TRANSFERASE"/>
    <property type="match status" value="1"/>
</dbReference>
<dbReference type="NCBIfam" id="NF045761">
    <property type="entry name" value="NAMPUrTaseMurU"/>
    <property type="match status" value="1"/>
</dbReference>
<dbReference type="RefSeq" id="WP_142893383.1">
    <property type="nucleotide sequence ID" value="NZ_ML660163.1"/>
</dbReference>
<keyword evidence="5" id="KW-1185">Reference proteome</keyword>
<dbReference type="OrthoDB" id="9788272at2"/>
<dbReference type="InterPro" id="IPR050065">
    <property type="entry name" value="GlmU-like"/>
</dbReference>
<evidence type="ECO:0000256" key="2">
    <source>
        <dbReference type="ARBA" id="ARBA00022695"/>
    </source>
</evidence>
<sequence>MKAMLLAAGRGERMMPLTAKTPKPLLRISDKPLLEYHIENLVNAGLRQIVINHSYLGQQIENYFGDGAKLGAQISWSRETSPLETAGGIIKALPKLGEQPFILINGDVWCPLSIDKFVNSPHIDSLKRKQTLAHLLLVKNPQHNPTGDFGLIESMVVNKNSTMWTYSGIAVLHPDLFRAQICAQSESNQRDRVLALAPVLREAADHQKVTAEIFDGDWQDIGTPERLDNLRSQVKTQSGNK</sequence>
<evidence type="ECO:0000313" key="4">
    <source>
        <dbReference type="EMBL" id="TQV87722.1"/>
    </source>
</evidence>
<dbReference type="Proteomes" id="UP000315439">
    <property type="component" value="Unassembled WGS sequence"/>
</dbReference>